<feature type="region of interest" description="Disordered" evidence="1">
    <location>
        <begin position="69"/>
        <end position="89"/>
    </location>
</feature>
<evidence type="ECO:0000313" key="3">
    <source>
        <dbReference type="Proteomes" id="UP001151760"/>
    </source>
</evidence>
<accession>A0ABQ5CQH6</accession>
<feature type="region of interest" description="Disordered" evidence="1">
    <location>
        <begin position="401"/>
        <end position="701"/>
    </location>
</feature>
<reference evidence="2" key="1">
    <citation type="journal article" date="2022" name="Int. J. Mol. Sci.">
        <title>Draft Genome of Tanacetum Coccineum: Genomic Comparison of Closely Related Tanacetum-Family Plants.</title>
        <authorList>
            <person name="Yamashiro T."/>
            <person name="Shiraishi A."/>
            <person name="Nakayama K."/>
            <person name="Satake H."/>
        </authorList>
    </citation>
    <scope>NUCLEOTIDE SEQUENCE</scope>
</reference>
<feature type="compositionally biased region" description="Basic residues" evidence="1">
    <location>
        <begin position="477"/>
        <end position="489"/>
    </location>
</feature>
<name>A0ABQ5CQH6_9ASTR</name>
<proteinExistence type="predicted"/>
<feature type="region of interest" description="Disordered" evidence="1">
    <location>
        <begin position="159"/>
        <end position="178"/>
    </location>
</feature>
<evidence type="ECO:0000313" key="2">
    <source>
        <dbReference type="EMBL" id="GJT29285.1"/>
    </source>
</evidence>
<evidence type="ECO:0000256" key="1">
    <source>
        <dbReference type="SAM" id="MobiDB-lite"/>
    </source>
</evidence>
<protein>
    <submittedName>
        <fullName evidence="2">Uncharacterized protein</fullName>
    </submittedName>
</protein>
<dbReference type="Proteomes" id="UP001151760">
    <property type="component" value="Unassembled WGS sequence"/>
</dbReference>
<feature type="compositionally biased region" description="Low complexity" evidence="1">
    <location>
        <begin position="424"/>
        <end position="449"/>
    </location>
</feature>
<reference evidence="2" key="2">
    <citation type="submission" date="2022-01" db="EMBL/GenBank/DDBJ databases">
        <authorList>
            <person name="Yamashiro T."/>
            <person name="Shiraishi A."/>
            <person name="Satake H."/>
            <person name="Nakayama K."/>
        </authorList>
    </citation>
    <scope>NUCLEOTIDE SEQUENCE</scope>
</reference>
<dbReference type="EMBL" id="BQNB010014531">
    <property type="protein sequence ID" value="GJT29285.1"/>
    <property type="molecule type" value="Genomic_DNA"/>
</dbReference>
<organism evidence="2 3">
    <name type="scientific">Tanacetum coccineum</name>
    <dbReference type="NCBI Taxonomy" id="301880"/>
    <lineage>
        <taxon>Eukaryota</taxon>
        <taxon>Viridiplantae</taxon>
        <taxon>Streptophyta</taxon>
        <taxon>Embryophyta</taxon>
        <taxon>Tracheophyta</taxon>
        <taxon>Spermatophyta</taxon>
        <taxon>Magnoliopsida</taxon>
        <taxon>eudicotyledons</taxon>
        <taxon>Gunneridae</taxon>
        <taxon>Pentapetalae</taxon>
        <taxon>asterids</taxon>
        <taxon>campanulids</taxon>
        <taxon>Asterales</taxon>
        <taxon>Asteraceae</taxon>
        <taxon>Asteroideae</taxon>
        <taxon>Anthemideae</taxon>
        <taxon>Anthemidinae</taxon>
        <taxon>Tanacetum</taxon>
    </lineage>
</organism>
<feature type="region of interest" description="Disordered" evidence="1">
    <location>
        <begin position="103"/>
        <end position="151"/>
    </location>
</feature>
<sequence length="701" mass="76994">PPINTHCEIVEEARSELPSDSNLDYACVYTKQSQELLANASASCPKAVNKRDKFMLLTHVTKKKRVTFADPLETSGNNTPKHVKQQSVQPTNVLILPSTGVNTATIASGSKPRSNTKKDKTLPAKSVPKKKVEDHPRNNKSKLSKKNRVDSFDMADANINAPEVPADADSPPTRSDEQILPCNKWVPVGKSNCFLDVERSQANPIFKIVVDILKNTNFFNAFTASSTIPSIYIQQALATIINLCLTGKTSAFERPRAPVLQILWGVVNKANIDYAERIWEEFTQCIHSFTKDKMNLALHTEGKKKVNQLVISGVRFTKLIINHLKRKHKFHKRPGSPLHLPTEESALGYLKFSFKNTKRVRFGMAISDTLFSEEIRSAPYYPEYVAKVTKYQRYLAGEVVSDDDAPAPKPAKGATTKTTRKPKPQSSKTAPVAKPAASKTSKSTSSQPSKPTPAPAKPQEKKRKLVVDTTEAPPQAKRAKAGKVLKKRTLPSTRQLVDEFVDEGVPDKEPMYGDEEADTQRAIEESLKEVPGAHGGPLPPVVFREPDTGKFQPLPEVPGKGKEKVGEEQAAQVLLNLQTPKKKNPAEQFIFQRRTPAPTIPSSHEESSSLYAELGLTDSETDSDNEVSRDINPKAHIEGQAGSDPGKQVEAQAGSDPGVDADSQLPPSHVVHAGPNLEHMNLEVTDTSSQPNRLSKGSREP</sequence>
<comment type="caution">
    <text evidence="2">The sequence shown here is derived from an EMBL/GenBank/DDBJ whole genome shotgun (WGS) entry which is preliminary data.</text>
</comment>
<feature type="compositionally biased region" description="Polar residues" evidence="1">
    <location>
        <begin position="74"/>
        <end position="89"/>
    </location>
</feature>
<feature type="non-terminal residue" evidence="2">
    <location>
        <position position="1"/>
    </location>
</feature>
<feature type="compositionally biased region" description="Polar residues" evidence="1">
    <location>
        <begin position="684"/>
        <end position="695"/>
    </location>
</feature>
<feature type="compositionally biased region" description="Basic and acidic residues" evidence="1">
    <location>
        <begin position="626"/>
        <end position="637"/>
    </location>
</feature>
<feature type="compositionally biased region" description="Polar residues" evidence="1">
    <location>
        <begin position="103"/>
        <end position="113"/>
    </location>
</feature>
<keyword evidence="3" id="KW-1185">Reference proteome</keyword>
<feature type="compositionally biased region" description="Basic and acidic residues" evidence="1">
    <location>
        <begin position="518"/>
        <end position="528"/>
    </location>
</feature>
<gene>
    <name evidence="2" type="ORF">Tco_0909560</name>
</gene>